<name>A0ABN8ZIN5_RANTA</name>
<organism evidence="2 3">
    <name type="scientific">Rangifer tarandus platyrhynchus</name>
    <name type="common">Svalbard reindeer</name>
    <dbReference type="NCBI Taxonomy" id="3082113"/>
    <lineage>
        <taxon>Eukaryota</taxon>
        <taxon>Metazoa</taxon>
        <taxon>Chordata</taxon>
        <taxon>Craniata</taxon>
        <taxon>Vertebrata</taxon>
        <taxon>Euteleostomi</taxon>
        <taxon>Mammalia</taxon>
        <taxon>Eutheria</taxon>
        <taxon>Laurasiatheria</taxon>
        <taxon>Artiodactyla</taxon>
        <taxon>Ruminantia</taxon>
        <taxon>Pecora</taxon>
        <taxon>Cervidae</taxon>
        <taxon>Odocoileinae</taxon>
        <taxon>Rangifer</taxon>
    </lineage>
</organism>
<evidence type="ECO:0000256" key="1">
    <source>
        <dbReference type="SAM" id="MobiDB-lite"/>
    </source>
</evidence>
<sequence length="129" mass="14162">MPSKGFPGATSGKEPPPANAGDVRDIGLIPGSGRSLGGGHGNPFQYSCLENPMDRGTWWATVHWVTKIWNTTEATVQAQRLPSMLLQMSNFHSFFWLSSFPLHTTPSSSIDRHLGYFHILAIVNNAILK</sequence>
<gene>
    <name evidence="2" type="ORF">MRATA1EN1_LOCUS21798</name>
</gene>
<evidence type="ECO:0000313" key="2">
    <source>
        <dbReference type="EMBL" id="CAI9172836.1"/>
    </source>
</evidence>
<proteinExistence type="predicted"/>
<dbReference type="Proteomes" id="UP001176941">
    <property type="component" value="Chromosome 33"/>
</dbReference>
<dbReference type="EMBL" id="OX459969">
    <property type="protein sequence ID" value="CAI9172836.1"/>
    <property type="molecule type" value="Genomic_DNA"/>
</dbReference>
<evidence type="ECO:0000313" key="3">
    <source>
        <dbReference type="Proteomes" id="UP001176941"/>
    </source>
</evidence>
<accession>A0ABN8ZIN5</accession>
<keyword evidence="3" id="KW-1185">Reference proteome</keyword>
<reference evidence="2" key="1">
    <citation type="submission" date="2023-04" db="EMBL/GenBank/DDBJ databases">
        <authorList>
            <consortium name="ELIXIR-Norway"/>
        </authorList>
    </citation>
    <scope>NUCLEOTIDE SEQUENCE [LARGE SCALE GENOMIC DNA]</scope>
</reference>
<protein>
    <submittedName>
        <fullName evidence="2">Uncharacterized protein</fullName>
    </submittedName>
</protein>
<feature type="region of interest" description="Disordered" evidence="1">
    <location>
        <begin position="1"/>
        <end position="39"/>
    </location>
</feature>